<evidence type="ECO:0000256" key="1">
    <source>
        <dbReference type="SAM" id="MobiDB-lite"/>
    </source>
</evidence>
<proteinExistence type="predicted"/>
<keyword evidence="3" id="KW-1185">Reference proteome</keyword>
<organism evidence="2 3">
    <name type="scientific">Massilia rubra</name>
    <dbReference type="NCBI Taxonomy" id="2607910"/>
    <lineage>
        <taxon>Bacteria</taxon>
        <taxon>Pseudomonadati</taxon>
        <taxon>Pseudomonadota</taxon>
        <taxon>Betaproteobacteria</taxon>
        <taxon>Burkholderiales</taxon>
        <taxon>Oxalobacteraceae</taxon>
        <taxon>Telluria group</taxon>
        <taxon>Massilia</taxon>
    </lineage>
</organism>
<comment type="caution">
    <text evidence="2">The sequence shown here is derived from an EMBL/GenBank/DDBJ whole genome shotgun (WGS) entry which is preliminary data.</text>
</comment>
<protein>
    <recommendedName>
        <fullName evidence="4">Flagellar assembly protein FliH/Type III secretion system HrpE domain-containing protein</fullName>
    </recommendedName>
</protein>
<evidence type="ECO:0000313" key="3">
    <source>
        <dbReference type="Proteomes" id="UP000785613"/>
    </source>
</evidence>
<name>A0ABX0LEJ4_9BURK</name>
<dbReference type="EMBL" id="VUYU01000002">
    <property type="protein sequence ID" value="NHZ32652.1"/>
    <property type="molecule type" value="Genomic_DNA"/>
</dbReference>
<gene>
    <name evidence="2" type="ORF">F0185_03480</name>
</gene>
<evidence type="ECO:0000313" key="2">
    <source>
        <dbReference type="EMBL" id="NHZ32652.1"/>
    </source>
</evidence>
<dbReference type="InterPro" id="IPR009335">
    <property type="entry name" value="T3SS_HrpE/ATPase_suE"/>
</dbReference>
<sequence>MPSWTGGSRRGTRPRSRPRTPPWRACSRCATATMSGARTRSWRRGCRPASIPPGPRQAAPMAPRSAPPRSCTAACWRRARRIRRRWPPCPPPSATGACAWPPPSRCTAMAATLICPATASHCAACANWPAICRRAFPACGRACAAASTRPAARASPPCSLPCRTPWMPSPPRARDAAGCAAARAPCKAHEKHTAPPDFPSLKGTSMNDFCVATIPIDSLLRAEHGVWRAQALALTHDARAAAAHIVDQARVEAEQLQLRATDAAREAVAEAERGALERGAVLLRQLEQCHAQLLDGAQALAVDLALALFERALAGTTPRERLEASCRLLLREAPRTLAQPVLYLHPDDSGLAPPGAAWELRSDATLARGACRLEAGGGEWRADFAAGACALRTAFAEAAAQAPDGTAAPPHD</sequence>
<dbReference type="Pfam" id="PF06188">
    <property type="entry name" value="HrpE"/>
    <property type="match status" value="1"/>
</dbReference>
<dbReference type="Proteomes" id="UP000785613">
    <property type="component" value="Unassembled WGS sequence"/>
</dbReference>
<evidence type="ECO:0008006" key="4">
    <source>
        <dbReference type="Google" id="ProtNLM"/>
    </source>
</evidence>
<accession>A0ABX0LEJ4</accession>
<reference evidence="2 3" key="1">
    <citation type="submission" date="2019-09" db="EMBL/GenBank/DDBJ databases">
        <title>Taxonomy of Antarctic Massilia spp.: description of Massilia rubra sp. nov., Massilia aquatica sp. nov., Massilia mucilaginosa sp. nov., Massilia frigida sp. nov. isolated from streams, lakes and regoliths.</title>
        <authorList>
            <person name="Holochova P."/>
            <person name="Sedlacek I."/>
            <person name="Kralova S."/>
            <person name="Maslanova I."/>
            <person name="Busse H.-J."/>
            <person name="Stankova E."/>
            <person name="Vrbovska V."/>
            <person name="Kovarovic V."/>
            <person name="Bartak M."/>
            <person name="Svec P."/>
            <person name="Pantucek R."/>
        </authorList>
    </citation>
    <scope>NUCLEOTIDE SEQUENCE [LARGE SCALE GENOMIC DNA]</scope>
    <source>
        <strain evidence="2 3">CCM 8692</strain>
    </source>
</reference>
<feature type="compositionally biased region" description="Low complexity" evidence="1">
    <location>
        <begin position="56"/>
        <end position="66"/>
    </location>
</feature>
<feature type="region of interest" description="Disordered" evidence="1">
    <location>
        <begin position="1"/>
        <end position="66"/>
    </location>
</feature>